<dbReference type="PANTHER" id="PTHR30289">
    <property type="entry name" value="UNCHARACTERIZED PROTEIN YBCL-RELATED"/>
    <property type="match status" value="1"/>
</dbReference>
<evidence type="ECO:0000313" key="2">
    <source>
        <dbReference type="Proteomes" id="UP000176996"/>
    </source>
</evidence>
<dbReference type="Pfam" id="PF01161">
    <property type="entry name" value="PBP"/>
    <property type="match status" value="1"/>
</dbReference>
<dbReference type="Gene3D" id="3.90.280.10">
    <property type="entry name" value="PEBP-like"/>
    <property type="match status" value="1"/>
</dbReference>
<dbReference type="SUPFAM" id="SSF49777">
    <property type="entry name" value="PEBP-like"/>
    <property type="match status" value="1"/>
</dbReference>
<dbReference type="NCBIfam" id="TIGR00481">
    <property type="entry name" value="YbhB/YbcL family Raf kinase inhibitor-like protein"/>
    <property type="match status" value="1"/>
</dbReference>
<evidence type="ECO:0000313" key="1">
    <source>
        <dbReference type="EMBL" id="OGG39733.1"/>
    </source>
</evidence>
<dbReference type="PANTHER" id="PTHR30289:SF1">
    <property type="entry name" value="PEBP (PHOSPHATIDYLETHANOLAMINE-BINDING PROTEIN) FAMILY PROTEIN"/>
    <property type="match status" value="1"/>
</dbReference>
<protein>
    <submittedName>
        <fullName evidence="1">Kinase inhibitor</fullName>
    </submittedName>
</protein>
<name>A0A1F6BSC6_9BACT</name>
<comment type="caution">
    <text evidence="1">The sequence shown here is derived from an EMBL/GenBank/DDBJ whole genome shotgun (WGS) entry which is preliminary data.</text>
</comment>
<gene>
    <name evidence="1" type="ORF">A3A21_00295</name>
</gene>
<organism evidence="1 2">
    <name type="scientific">Candidatus Jorgensenbacteria bacterium RIFCSPLOWO2_01_FULL_45_25b</name>
    <dbReference type="NCBI Taxonomy" id="1798471"/>
    <lineage>
        <taxon>Bacteria</taxon>
        <taxon>Candidatus Joergenseniibacteriota</taxon>
    </lineage>
</organism>
<dbReference type="InterPro" id="IPR036610">
    <property type="entry name" value="PEBP-like_sf"/>
</dbReference>
<proteinExistence type="predicted"/>
<dbReference type="EMBL" id="MFKK01000037">
    <property type="protein sequence ID" value="OGG39733.1"/>
    <property type="molecule type" value="Genomic_DNA"/>
</dbReference>
<reference evidence="1 2" key="1">
    <citation type="journal article" date="2016" name="Nat. Commun.">
        <title>Thousands of microbial genomes shed light on interconnected biogeochemical processes in an aquifer system.</title>
        <authorList>
            <person name="Anantharaman K."/>
            <person name="Brown C.T."/>
            <person name="Hug L.A."/>
            <person name="Sharon I."/>
            <person name="Castelle C.J."/>
            <person name="Probst A.J."/>
            <person name="Thomas B.C."/>
            <person name="Singh A."/>
            <person name="Wilkins M.J."/>
            <person name="Karaoz U."/>
            <person name="Brodie E.L."/>
            <person name="Williams K.H."/>
            <person name="Hubbard S.S."/>
            <person name="Banfield J.F."/>
        </authorList>
    </citation>
    <scope>NUCLEOTIDE SEQUENCE [LARGE SCALE GENOMIC DNA]</scope>
</reference>
<dbReference type="STRING" id="1798471.A3A21_00295"/>
<dbReference type="CDD" id="cd00865">
    <property type="entry name" value="PEBP_bact_arch"/>
    <property type="match status" value="1"/>
</dbReference>
<dbReference type="InterPro" id="IPR008914">
    <property type="entry name" value="PEBP"/>
</dbReference>
<dbReference type="Proteomes" id="UP000176996">
    <property type="component" value="Unassembled WGS sequence"/>
</dbReference>
<dbReference type="InterPro" id="IPR005247">
    <property type="entry name" value="YbhB_YbcL/LppC-like"/>
</dbReference>
<sequence length="155" mass="17095">MGTLLLTSLVFEHNGVIPAKYTCDGDDINPPLEISGAPEKAKSLVLIMDDPDVPKNLRADGMWVHWVVFNIPPDVAKISENTKAFGVYGKGTSGEMGYQGPCPPDREHRYFFKVYALDVILDLKAGAMKEEVETAMNGHVLDKAEFVGLYERATH</sequence>
<accession>A0A1F6BSC6</accession>
<dbReference type="AlphaFoldDB" id="A0A1F6BSC6"/>